<protein>
    <recommendedName>
        <fullName evidence="3">PiggyBac transposable element-derived protein domain-containing protein</fullName>
    </recommendedName>
</protein>
<dbReference type="AlphaFoldDB" id="A0A8K0G6X6"/>
<evidence type="ECO:0000313" key="2">
    <source>
        <dbReference type="Proteomes" id="UP000801492"/>
    </source>
</evidence>
<sequence>MKANAKSEPQSLVFGFAEEGKVTMCSYVPKKNKSVILLSTMHSDESVNGAKNKLEIIQYYNSTKGGVDNPPNLLLGSWKKPGNAFHRIQITNAPCSKNIFNETCIESMLGHPIVRAPPTSTSAVHSQGTKGRKPVVGSCYICRFDS</sequence>
<dbReference type="Proteomes" id="UP000801492">
    <property type="component" value="Unassembled WGS sequence"/>
</dbReference>
<evidence type="ECO:0000313" key="1">
    <source>
        <dbReference type="EMBL" id="KAF2893895.1"/>
    </source>
</evidence>
<organism evidence="1 2">
    <name type="scientific">Ignelater luminosus</name>
    <name type="common">Cucubano</name>
    <name type="synonym">Pyrophorus luminosus</name>
    <dbReference type="NCBI Taxonomy" id="2038154"/>
    <lineage>
        <taxon>Eukaryota</taxon>
        <taxon>Metazoa</taxon>
        <taxon>Ecdysozoa</taxon>
        <taxon>Arthropoda</taxon>
        <taxon>Hexapoda</taxon>
        <taxon>Insecta</taxon>
        <taxon>Pterygota</taxon>
        <taxon>Neoptera</taxon>
        <taxon>Endopterygota</taxon>
        <taxon>Coleoptera</taxon>
        <taxon>Polyphaga</taxon>
        <taxon>Elateriformia</taxon>
        <taxon>Elateroidea</taxon>
        <taxon>Elateridae</taxon>
        <taxon>Agrypninae</taxon>
        <taxon>Pyrophorini</taxon>
        <taxon>Ignelater</taxon>
    </lineage>
</organism>
<dbReference type="EMBL" id="VTPC01007562">
    <property type="protein sequence ID" value="KAF2893895.1"/>
    <property type="molecule type" value="Genomic_DNA"/>
</dbReference>
<proteinExistence type="predicted"/>
<keyword evidence="2" id="KW-1185">Reference proteome</keyword>
<name>A0A8K0G6X6_IGNLU</name>
<evidence type="ECO:0008006" key="3">
    <source>
        <dbReference type="Google" id="ProtNLM"/>
    </source>
</evidence>
<accession>A0A8K0G6X6</accession>
<comment type="caution">
    <text evidence="1">The sequence shown here is derived from an EMBL/GenBank/DDBJ whole genome shotgun (WGS) entry which is preliminary data.</text>
</comment>
<reference evidence="1" key="1">
    <citation type="submission" date="2019-08" db="EMBL/GenBank/DDBJ databases">
        <title>The genome of the North American firefly Photinus pyralis.</title>
        <authorList>
            <consortium name="Photinus pyralis genome working group"/>
            <person name="Fallon T.R."/>
            <person name="Sander Lower S.E."/>
            <person name="Weng J.-K."/>
        </authorList>
    </citation>
    <scope>NUCLEOTIDE SEQUENCE</scope>
    <source>
        <strain evidence="1">TRF0915ILg1</strain>
        <tissue evidence="1">Whole body</tissue>
    </source>
</reference>
<dbReference type="OrthoDB" id="6769954at2759"/>
<gene>
    <name evidence="1" type="ORF">ILUMI_12279</name>
</gene>